<dbReference type="InterPro" id="IPR000792">
    <property type="entry name" value="Tscrpt_reg_LuxR_C"/>
</dbReference>
<evidence type="ECO:0000256" key="1">
    <source>
        <dbReference type="ARBA" id="ARBA00023015"/>
    </source>
</evidence>
<dbReference type="OrthoDB" id="343383at2"/>
<dbReference type="PROSITE" id="PS50043">
    <property type="entry name" value="HTH_LUXR_2"/>
    <property type="match status" value="1"/>
</dbReference>
<keyword evidence="6" id="KW-1185">Reference proteome</keyword>
<evidence type="ECO:0000259" key="4">
    <source>
        <dbReference type="PROSITE" id="PS50043"/>
    </source>
</evidence>
<dbReference type="InterPro" id="IPR016032">
    <property type="entry name" value="Sig_transdc_resp-reg_C-effctor"/>
</dbReference>
<dbReference type="PROSITE" id="PS00622">
    <property type="entry name" value="HTH_LUXR_1"/>
    <property type="match status" value="1"/>
</dbReference>
<accession>A0A501X4B9</accession>
<keyword evidence="3" id="KW-0804">Transcription</keyword>
<dbReference type="PANTHER" id="PTHR44688">
    <property type="entry name" value="DNA-BINDING TRANSCRIPTIONAL ACTIVATOR DEVR_DOSR"/>
    <property type="match status" value="1"/>
</dbReference>
<dbReference type="PANTHER" id="PTHR44688:SF16">
    <property type="entry name" value="DNA-BINDING TRANSCRIPTIONAL ACTIVATOR DEVR_DOSR"/>
    <property type="match status" value="1"/>
</dbReference>
<keyword evidence="2" id="KW-0238">DNA-binding</keyword>
<dbReference type="InterPro" id="IPR036388">
    <property type="entry name" value="WH-like_DNA-bd_sf"/>
</dbReference>
<sequence>MATITTTELQDLATLTRQITELSFLGALETVLATWCDFDTIVVVIYRPRKRPILLHPQDPAEQSSTLRFYLAHAYVLDPIFNAIETGTCQGVYRLAQLAPDQFEQTEYYQTCYRDFGLVEETNLLIPLSSTETCAISLGRNQVSGPIRQRELNQLKRFFVMLEALVQQFWQLQGQRWTGEKTQEDNLEAMGQALDSFAADRLTEREREIVGLLLRGFSSKAIANDLGISAETVKVHRKNIHTRLGTSSQADIFNLFLQHLQHK</sequence>
<organism evidence="5 6">
    <name type="scientific">Maribrevibacterium harenarium</name>
    <dbReference type="NCBI Taxonomy" id="2589817"/>
    <lineage>
        <taxon>Bacteria</taxon>
        <taxon>Pseudomonadati</taxon>
        <taxon>Pseudomonadota</taxon>
        <taxon>Gammaproteobacteria</taxon>
        <taxon>Oceanospirillales</taxon>
        <taxon>Oceanospirillaceae</taxon>
        <taxon>Maribrevibacterium</taxon>
    </lineage>
</organism>
<evidence type="ECO:0000256" key="2">
    <source>
        <dbReference type="ARBA" id="ARBA00023125"/>
    </source>
</evidence>
<gene>
    <name evidence="5" type="ORF">FJM67_01905</name>
</gene>
<dbReference type="Gene3D" id="1.10.10.10">
    <property type="entry name" value="Winged helix-like DNA-binding domain superfamily/Winged helix DNA-binding domain"/>
    <property type="match status" value="1"/>
</dbReference>
<dbReference type="CDD" id="cd06170">
    <property type="entry name" value="LuxR_C_like"/>
    <property type="match status" value="1"/>
</dbReference>
<feature type="domain" description="HTH luxR-type" evidence="4">
    <location>
        <begin position="195"/>
        <end position="260"/>
    </location>
</feature>
<dbReference type="Proteomes" id="UP000315901">
    <property type="component" value="Unassembled WGS sequence"/>
</dbReference>
<evidence type="ECO:0000313" key="5">
    <source>
        <dbReference type="EMBL" id="TPE55324.1"/>
    </source>
</evidence>
<reference evidence="5 6" key="1">
    <citation type="submission" date="2019-06" db="EMBL/GenBank/DDBJ databases">
        <title>A novel bacterium of genus Marinomonas, isolated from coastal sand.</title>
        <authorList>
            <person name="Huang H."/>
            <person name="Mo K."/>
            <person name="Hu Y."/>
        </authorList>
    </citation>
    <scope>NUCLEOTIDE SEQUENCE [LARGE SCALE GENOMIC DNA]</scope>
    <source>
        <strain evidence="5 6">HB171799</strain>
    </source>
</reference>
<evidence type="ECO:0000256" key="3">
    <source>
        <dbReference type="ARBA" id="ARBA00023163"/>
    </source>
</evidence>
<dbReference type="RefSeq" id="WP_140586987.1">
    <property type="nucleotide sequence ID" value="NZ_VFRR01000002.1"/>
</dbReference>
<dbReference type="AlphaFoldDB" id="A0A501X4B9"/>
<dbReference type="PRINTS" id="PR00038">
    <property type="entry name" value="HTHLUXR"/>
</dbReference>
<proteinExistence type="predicted"/>
<dbReference type="Pfam" id="PF00196">
    <property type="entry name" value="GerE"/>
    <property type="match status" value="1"/>
</dbReference>
<dbReference type="GO" id="GO:0006355">
    <property type="term" value="P:regulation of DNA-templated transcription"/>
    <property type="evidence" value="ECO:0007669"/>
    <property type="project" value="InterPro"/>
</dbReference>
<dbReference type="SUPFAM" id="SSF46894">
    <property type="entry name" value="C-terminal effector domain of the bipartite response regulators"/>
    <property type="match status" value="1"/>
</dbReference>
<evidence type="ECO:0000313" key="6">
    <source>
        <dbReference type="Proteomes" id="UP000315901"/>
    </source>
</evidence>
<name>A0A501X4B9_9GAMM</name>
<dbReference type="EMBL" id="VFRR01000002">
    <property type="protein sequence ID" value="TPE55324.1"/>
    <property type="molecule type" value="Genomic_DNA"/>
</dbReference>
<comment type="caution">
    <text evidence="5">The sequence shown here is derived from an EMBL/GenBank/DDBJ whole genome shotgun (WGS) entry which is preliminary data.</text>
</comment>
<keyword evidence="1" id="KW-0805">Transcription regulation</keyword>
<dbReference type="SMART" id="SM00421">
    <property type="entry name" value="HTH_LUXR"/>
    <property type="match status" value="1"/>
</dbReference>
<dbReference type="GO" id="GO:0003677">
    <property type="term" value="F:DNA binding"/>
    <property type="evidence" value="ECO:0007669"/>
    <property type="project" value="UniProtKB-KW"/>
</dbReference>
<protein>
    <submittedName>
        <fullName evidence="5">LuxR family transcriptional regulator</fullName>
    </submittedName>
</protein>